<accession>A0ABS2C797</accession>
<evidence type="ECO:0000256" key="5">
    <source>
        <dbReference type="ARBA" id="ARBA00022723"/>
    </source>
</evidence>
<evidence type="ECO:0000256" key="7">
    <source>
        <dbReference type="ARBA" id="ARBA00022842"/>
    </source>
</evidence>
<evidence type="ECO:0000256" key="4">
    <source>
        <dbReference type="ARBA" id="ARBA00022519"/>
    </source>
</evidence>
<dbReference type="Gene3D" id="3.40.190.80">
    <property type="match status" value="1"/>
</dbReference>
<dbReference type="InterPro" id="IPR020550">
    <property type="entry name" value="Inositol_monophosphatase_CS"/>
</dbReference>
<dbReference type="Pfam" id="PF00459">
    <property type="entry name" value="Inositol_P"/>
    <property type="match status" value="1"/>
</dbReference>
<sequence length="258" mass="28228">MNNLELLNAVKNIAINTGSLILKHFDTRIAFKLKDDSSPVTLADLEAEQYIIDELKILTPNLPIISEEAATIYNSSSIKDCLFWLVDPIDGTKEFISGTGEFTVNIALIKNGDPIIGVVFAPALQQLFYAAKNQGAWLIESGVTKKIACRQTPNIGLTVVGSRSHGDATAMSYFLKNLTINEQISAGSSLKFCLIANGKADLYPRLGRTMEWDIAAAHAILNEAGGQIFTVDKKIMTYGKNNFENPHFVANNCKTATW</sequence>
<comment type="catalytic activity">
    <reaction evidence="1 9">
        <text>adenosine 3',5'-bisphosphate + H2O = AMP + phosphate</text>
        <dbReference type="Rhea" id="RHEA:10040"/>
        <dbReference type="ChEBI" id="CHEBI:15377"/>
        <dbReference type="ChEBI" id="CHEBI:43474"/>
        <dbReference type="ChEBI" id="CHEBI:58343"/>
        <dbReference type="ChEBI" id="CHEBI:456215"/>
        <dbReference type="EC" id="3.1.3.7"/>
    </reaction>
</comment>
<dbReference type="InterPro" id="IPR000760">
    <property type="entry name" value="Inositol_monophosphatase-like"/>
</dbReference>
<dbReference type="PROSITE" id="PS00629">
    <property type="entry name" value="IMP_1"/>
    <property type="match status" value="1"/>
</dbReference>
<feature type="binding site" evidence="9">
    <location>
        <position position="213"/>
    </location>
    <ligand>
        <name>substrate</name>
    </ligand>
</feature>
<comment type="caution">
    <text evidence="10">The sequence shown here is derived from an EMBL/GenBank/DDBJ whole genome shotgun (WGS) entry which is preliminary data.</text>
</comment>
<feature type="binding site" evidence="9">
    <location>
        <position position="87"/>
    </location>
    <ligand>
        <name>Mg(2+)</name>
        <dbReference type="ChEBI" id="CHEBI:18420"/>
        <label>1</label>
    </ligand>
</feature>
<evidence type="ECO:0000256" key="1">
    <source>
        <dbReference type="ARBA" id="ARBA00001625"/>
    </source>
</evidence>
<feature type="binding site" evidence="9">
    <location>
        <position position="90"/>
    </location>
    <ligand>
        <name>Mg(2+)</name>
        <dbReference type="ChEBI" id="CHEBI:18420"/>
        <label>2</label>
    </ligand>
</feature>
<dbReference type="EC" id="3.1.3.7" evidence="9"/>
<comment type="function">
    <text evidence="9">Converts adenosine-3',5'-bisphosphate (PAP) to AMP.</text>
</comment>
<feature type="binding site" evidence="9">
    <location>
        <position position="67"/>
    </location>
    <ligand>
        <name>substrate</name>
    </ligand>
</feature>
<dbReference type="PROSITE" id="PS00630">
    <property type="entry name" value="IMP_2"/>
    <property type="match status" value="1"/>
</dbReference>
<dbReference type="PRINTS" id="PR00377">
    <property type="entry name" value="IMPHPHTASES"/>
</dbReference>
<comment type="subcellular location">
    <subcellularLocation>
        <location evidence="9">Cell inner membrane</location>
        <topology evidence="9">Peripheral membrane protein</topology>
        <orientation evidence="9">Cytoplasmic side</orientation>
    </subcellularLocation>
</comment>
<reference evidence="10 11" key="1">
    <citation type="submission" date="2019-11" db="EMBL/GenBank/DDBJ databases">
        <title>Novel Deefgea species.</title>
        <authorList>
            <person name="Han J.-H."/>
        </authorList>
    </citation>
    <scope>NUCLEOTIDE SEQUENCE [LARGE SCALE GENOMIC DNA]</scope>
    <source>
        <strain evidence="10 11">LMG 24817</strain>
    </source>
</reference>
<dbReference type="RefSeq" id="WP_203569357.1">
    <property type="nucleotide sequence ID" value="NZ_WOFE01000001.1"/>
</dbReference>
<feature type="binding site" evidence="9">
    <location>
        <begin position="89"/>
        <end position="92"/>
    </location>
    <ligand>
        <name>substrate</name>
    </ligand>
</feature>
<keyword evidence="3 9" id="KW-1003">Cell membrane</keyword>
<comment type="cofactor">
    <cofactor evidence="9">
        <name>Mg(2+)</name>
        <dbReference type="ChEBI" id="CHEBI:18420"/>
    </cofactor>
</comment>
<proteinExistence type="inferred from homology"/>
<organism evidence="10 11">
    <name type="scientific">Deefgea chitinilytica</name>
    <dbReference type="NCBI Taxonomy" id="570276"/>
    <lineage>
        <taxon>Bacteria</taxon>
        <taxon>Pseudomonadati</taxon>
        <taxon>Pseudomonadota</taxon>
        <taxon>Betaproteobacteria</taxon>
        <taxon>Neisseriales</taxon>
        <taxon>Chitinibacteraceae</taxon>
        <taxon>Deefgea</taxon>
    </lineage>
</organism>
<evidence type="ECO:0000256" key="2">
    <source>
        <dbReference type="ARBA" id="ARBA00005289"/>
    </source>
</evidence>
<comment type="similarity">
    <text evidence="2 9">Belongs to the inositol monophosphatase superfamily. CysQ family.</text>
</comment>
<evidence type="ECO:0000313" key="10">
    <source>
        <dbReference type="EMBL" id="MBM5570028.1"/>
    </source>
</evidence>
<name>A0ABS2C797_9NEIS</name>
<feature type="binding site" evidence="9">
    <location>
        <position position="67"/>
    </location>
    <ligand>
        <name>Mg(2+)</name>
        <dbReference type="ChEBI" id="CHEBI:18420"/>
        <label>1</label>
    </ligand>
</feature>
<feature type="binding site" evidence="9">
    <location>
        <position position="89"/>
    </location>
    <ligand>
        <name>Mg(2+)</name>
        <dbReference type="ChEBI" id="CHEBI:18420"/>
        <label>1</label>
    </ligand>
</feature>
<dbReference type="HAMAP" id="MF_02095">
    <property type="entry name" value="CysQ"/>
    <property type="match status" value="1"/>
</dbReference>
<dbReference type="EMBL" id="WOFE01000001">
    <property type="protein sequence ID" value="MBM5570028.1"/>
    <property type="molecule type" value="Genomic_DNA"/>
</dbReference>
<protein>
    <recommendedName>
        <fullName evidence="9">3'(2'),5'-bisphosphate nucleotidase CysQ</fullName>
        <ecNumber evidence="9">3.1.3.7</ecNumber>
    </recommendedName>
    <alternativeName>
        <fullName evidence="9">3'(2'),5-bisphosphonucleoside 3'(2')-phosphohydrolase</fullName>
    </alternativeName>
    <alternativeName>
        <fullName evidence="9">3'-phosphoadenosine 5'-phosphate phosphatase</fullName>
        <shortName evidence="9">PAP phosphatase</shortName>
    </alternativeName>
</protein>
<keyword evidence="4 9" id="KW-0997">Cell inner membrane</keyword>
<keyword evidence="8 9" id="KW-0472">Membrane</keyword>
<keyword evidence="7 9" id="KW-0460">Magnesium</keyword>
<dbReference type="Gene3D" id="3.30.540.10">
    <property type="entry name" value="Fructose-1,6-Bisphosphatase, subunit A, domain 1"/>
    <property type="match status" value="1"/>
</dbReference>
<dbReference type="InterPro" id="IPR020583">
    <property type="entry name" value="Inositol_monoP_metal-BS"/>
</dbReference>
<dbReference type="PANTHER" id="PTHR43028:SF5">
    <property type="entry name" value="3'(2'),5'-BISPHOSPHATE NUCLEOTIDASE 1"/>
    <property type="match status" value="1"/>
</dbReference>
<feature type="binding site" evidence="9">
    <location>
        <position position="213"/>
    </location>
    <ligand>
        <name>Mg(2+)</name>
        <dbReference type="ChEBI" id="CHEBI:18420"/>
        <label>2</label>
    </ligand>
</feature>
<dbReference type="InterPro" id="IPR006240">
    <property type="entry name" value="CysQ"/>
</dbReference>
<evidence type="ECO:0000256" key="6">
    <source>
        <dbReference type="ARBA" id="ARBA00022801"/>
    </source>
</evidence>
<dbReference type="Proteomes" id="UP001195660">
    <property type="component" value="Unassembled WGS sequence"/>
</dbReference>
<dbReference type="SUPFAM" id="SSF56655">
    <property type="entry name" value="Carbohydrate phosphatase"/>
    <property type="match status" value="1"/>
</dbReference>
<dbReference type="CDD" id="cd01638">
    <property type="entry name" value="CysQ"/>
    <property type="match status" value="1"/>
</dbReference>
<dbReference type="InterPro" id="IPR050725">
    <property type="entry name" value="CysQ/Inositol_MonoPase"/>
</dbReference>
<evidence type="ECO:0000256" key="3">
    <source>
        <dbReference type="ARBA" id="ARBA00022475"/>
    </source>
</evidence>
<dbReference type="GO" id="GO:0008441">
    <property type="term" value="F:3'(2'),5'-bisphosphate nucleotidase activity"/>
    <property type="evidence" value="ECO:0007669"/>
    <property type="project" value="UniProtKB-EC"/>
</dbReference>
<keyword evidence="5 9" id="KW-0479">Metal-binding</keyword>
<dbReference type="PANTHER" id="PTHR43028">
    <property type="entry name" value="3'(2'),5'-BISPHOSPHATE NUCLEOTIDASE 1"/>
    <property type="match status" value="1"/>
</dbReference>
<keyword evidence="11" id="KW-1185">Reference proteome</keyword>
<feature type="binding site" evidence="9">
    <location>
        <position position="87"/>
    </location>
    <ligand>
        <name>Mg(2+)</name>
        <dbReference type="ChEBI" id="CHEBI:18420"/>
        <label>2</label>
    </ligand>
</feature>
<gene>
    <name evidence="9 10" type="primary">cysQ</name>
    <name evidence="10" type="ORF">GM173_00375</name>
</gene>
<evidence type="ECO:0000256" key="9">
    <source>
        <dbReference type="HAMAP-Rule" id="MF_02095"/>
    </source>
</evidence>
<evidence type="ECO:0000313" key="11">
    <source>
        <dbReference type="Proteomes" id="UP001195660"/>
    </source>
</evidence>
<keyword evidence="6 9" id="KW-0378">Hydrolase</keyword>
<dbReference type="NCBIfam" id="TIGR01331">
    <property type="entry name" value="bisphos_cysQ"/>
    <property type="match status" value="1"/>
</dbReference>
<evidence type="ECO:0000256" key="8">
    <source>
        <dbReference type="ARBA" id="ARBA00023136"/>
    </source>
</evidence>